<dbReference type="GO" id="GO:0009007">
    <property type="term" value="F:site-specific DNA-methyltransferase (adenine-specific) activity"/>
    <property type="evidence" value="ECO:0007669"/>
    <property type="project" value="UniProtKB-EC"/>
</dbReference>
<keyword evidence="5" id="KW-0949">S-adenosyl-L-methionine</keyword>
<name>V8R4Y4_9PSED</name>
<dbReference type="Proteomes" id="UP000024771">
    <property type="component" value="Chromosome"/>
</dbReference>
<dbReference type="GO" id="GO:0008170">
    <property type="term" value="F:N-methyltransferase activity"/>
    <property type="evidence" value="ECO:0007669"/>
    <property type="project" value="InterPro"/>
</dbReference>
<accession>V8R4Y4</accession>
<dbReference type="GO" id="GO:0003677">
    <property type="term" value="F:DNA binding"/>
    <property type="evidence" value="ECO:0007669"/>
    <property type="project" value="InterPro"/>
</dbReference>
<evidence type="ECO:0000256" key="1">
    <source>
        <dbReference type="ARBA" id="ARBA00006594"/>
    </source>
</evidence>
<dbReference type="SUPFAM" id="SSF53335">
    <property type="entry name" value="S-adenosyl-L-methionine-dependent methyltransferases"/>
    <property type="match status" value="1"/>
</dbReference>
<evidence type="ECO:0000256" key="2">
    <source>
        <dbReference type="ARBA" id="ARBA00011900"/>
    </source>
</evidence>
<comment type="catalytic activity">
    <reaction evidence="6">
        <text>a 2'-deoxyadenosine in DNA + S-adenosyl-L-methionine = an N(6)-methyl-2'-deoxyadenosine in DNA + S-adenosyl-L-homocysteine + H(+)</text>
        <dbReference type="Rhea" id="RHEA:15197"/>
        <dbReference type="Rhea" id="RHEA-COMP:12418"/>
        <dbReference type="Rhea" id="RHEA-COMP:12419"/>
        <dbReference type="ChEBI" id="CHEBI:15378"/>
        <dbReference type="ChEBI" id="CHEBI:57856"/>
        <dbReference type="ChEBI" id="CHEBI:59789"/>
        <dbReference type="ChEBI" id="CHEBI:90615"/>
        <dbReference type="ChEBI" id="CHEBI:90616"/>
        <dbReference type="EC" id="2.1.1.72"/>
    </reaction>
</comment>
<sequence length="215" mass="24148">MNIQELINKRNKMNGLDLLSMIDGGVKLAFFDPQYRGVMDKLAYGNEKADNFKNKARVDLPAMDEATIKAFISGIDKVLSPSGHLMLWVDKFHLCTGVHGWIEGTSLEVVDMITWDKGRIGMGFRSRRRSEHIIVLQKKPKRVKGCWKVHNIPDVWIEKVKATHTHSKPHLLQKALIEATTNEGDLILDPASGGWSVMKATLESNRTFIGSDLLG</sequence>
<dbReference type="AlphaFoldDB" id="V8R4Y4"/>
<dbReference type="InterPro" id="IPR002295">
    <property type="entry name" value="N4/N6-MTase_EcoPI_Mod-like"/>
</dbReference>
<keyword evidence="3 8" id="KW-0489">Methyltransferase</keyword>
<organism evidence="8">
    <name type="scientific">Pseudomonas moraviensis R28-S</name>
    <dbReference type="NCBI Taxonomy" id="1395516"/>
    <lineage>
        <taxon>Bacteria</taxon>
        <taxon>Pseudomonadati</taxon>
        <taxon>Pseudomonadota</taxon>
        <taxon>Gammaproteobacteria</taxon>
        <taxon>Pseudomonadales</taxon>
        <taxon>Pseudomonadaceae</taxon>
        <taxon>Pseudomonas</taxon>
    </lineage>
</organism>
<dbReference type="GO" id="GO:0032259">
    <property type="term" value="P:methylation"/>
    <property type="evidence" value="ECO:0007669"/>
    <property type="project" value="UniProtKB-KW"/>
</dbReference>
<dbReference type="PATRIC" id="fig|1395516.4.peg.3735"/>
<evidence type="ECO:0000256" key="6">
    <source>
        <dbReference type="ARBA" id="ARBA00047942"/>
    </source>
</evidence>
<keyword evidence="4" id="KW-0808">Transferase</keyword>
<protein>
    <recommendedName>
        <fullName evidence="2">site-specific DNA-methyltransferase (adenine-specific)</fullName>
        <ecNumber evidence="2">2.1.1.72</ecNumber>
    </recommendedName>
</protein>
<evidence type="ECO:0000259" key="7">
    <source>
        <dbReference type="Pfam" id="PF01555"/>
    </source>
</evidence>
<dbReference type="InterPro" id="IPR029063">
    <property type="entry name" value="SAM-dependent_MTases_sf"/>
</dbReference>
<gene>
    <name evidence="8" type="ORF">PMO01_18405</name>
</gene>
<dbReference type="EC" id="2.1.1.72" evidence="2"/>
<evidence type="ECO:0000256" key="3">
    <source>
        <dbReference type="ARBA" id="ARBA00022603"/>
    </source>
</evidence>
<dbReference type="EMBL" id="AYMZ01000008">
    <property type="protein sequence ID" value="ETF06324.1"/>
    <property type="molecule type" value="Genomic_DNA"/>
</dbReference>
<dbReference type="InterPro" id="IPR002941">
    <property type="entry name" value="DNA_methylase_N4/N6"/>
</dbReference>
<dbReference type="PRINTS" id="PR00506">
    <property type="entry name" value="D21N6MTFRASE"/>
</dbReference>
<evidence type="ECO:0000313" key="8">
    <source>
        <dbReference type="EMBL" id="ETF06324.1"/>
    </source>
</evidence>
<proteinExistence type="inferred from homology"/>
<dbReference type="Pfam" id="PF01555">
    <property type="entry name" value="N6_N4_Mtase"/>
    <property type="match status" value="1"/>
</dbReference>
<dbReference type="eggNOG" id="COG0863">
    <property type="taxonomic scope" value="Bacteria"/>
</dbReference>
<feature type="domain" description="DNA methylase N-4/N-6" evidence="7">
    <location>
        <begin position="67"/>
        <end position="212"/>
    </location>
</feature>
<dbReference type="REBASE" id="79774">
    <property type="entry name" value="M.PmoR28SORF18405P"/>
</dbReference>
<dbReference type="HOGENOM" id="CLU_1164898_0_0_6"/>
<evidence type="ECO:0000256" key="5">
    <source>
        <dbReference type="ARBA" id="ARBA00022691"/>
    </source>
</evidence>
<evidence type="ECO:0000256" key="4">
    <source>
        <dbReference type="ARBA" id="ARBA00022679"/>
    </source>
</evidence>
<reference evidence="8" key="1">
    <citation type="journal article" date="2014" name="Genome Announc.">
        <title>Draft Genome Sequence of Pseudomonas moraviensis R28-S.</title>
        <authorList>
            <person name="Hunter S.S."/>
            <person name="Yano H."/>
            <person name="Loftie-Eaton W."/>
            <person name="Hughes J."/>
            <person name="De Gelder L."/>
            <person name="Stragier P."/>
            <person name="De Vos P."/>
            <person name="Settles M.L."/>
            <person name="Top E.M."/>
        </authorList>
    </citation>
    <scope>NUCLEOTIDE SEQUENCE [LARGE SCALE GENOMIC DNA]</scope>
    <source>
        <strain evidence="8">R28-S</strain>
    </source>
</reference>
<comment type="similarity">
    <text evidence="1">Belongs to the N(4)/N(6)-methyltransferase family.</text>
</comment>
<dbReference type="Gene3D" id="3.40.50.150">
    <property type="entry name" value="Vaccinia Virus protein VP39"/>
    <property type="match status" value="1"/>
</dbReference>
<comment type="caution">
    <text evidence="8">The sequence shown here is derived from an EMBL/GenBank/DDBJ whole genome shotgun (WGS) entry which is preliminary data.</text>
</comment>